<reference evidence="1 2" key="1">
    <citation type="journal article" date="2013" name="Genome Announc.">
        <title>Draft Genome Sequence of the Psychrophilic and Alkaliphilic Rhodonellum psychrophilum Strain GCM71T.</title>
        <authorList>
            <person name="Hauptmann A.L."/>
            <person name="Glaring M.A."/>
            <person name="Hallin P.F."/>
            <person name="Prieme A."/>
            <person name="Stougaard P."/>
        </authorList>
    </citation>
    <scope>NUCLEOTIDE SEQUENCE [LARGE SCALE GENOMIC DNA]</scope>
    <source>
        <strain evidence="1 2">GCM71</strain>
    </source>
</reference>
<comment type="caution">
    <text evidence="1">The sequence shown here is derived from an EMBL/GenBank/DDBJ whole genome shotgun (WGS) entry which is preliminary data.</text>
</comment>
<evidence type="ECO:0000313" key="1">
    <source>
        <dbReference type="EMBL" id="ERM81298.1"/>
    </source>
</evidence>
<dbReference type="Proteomes" id="UP000016843">
    <property type="component" value="Unassembled WGS sequence"/>
</dbReference>
<proteinExistence type="predicted"/>
<organism evidence="1 2">
    <name type="scientific">Rhodonellum psychrophilum GCM71 = DSM 17998</name>
    <dbReference type="NCBI Taxonomy" id="1123057"/>
    <lineage>
        <taxon>Bacteria</taxon>
        <taxon>Pseudomonadati</taxon>
        <taxon>Bacteroidota</taxon>
        <taxon>Cytophagia</taxon>
        <taxon>Cytophagales</taxon>
        <taxon>Cytophagaceae</taxon>
        <taxon>Rhodonellum</taxon>
    </lineage>
</organism>
<sequence>MANAANENITALSSVIAKNNKVVVHLKQGLGKVRLAILDPKGKQLHLQTIRVKKNDVNVPYDLSALPIGEYQVYIESNLNEKGAEENLVYRVETTKQPIALPLMAYGKSLDDSTIRLAVIGLEIPGVTVEIIDGQGKKVFKEEIAQPEGFTKIYHLDNLTTKDIHLRVTDAKGRTKTLYF</sequence>
<protein>
    <submittedName>
        <fullName evidence="1">Uncharacterized protein</fullName>
    </submittedName>
</protein>
<gene>
    <name evidence="1" type="ORF">P872_10115</name>
</gene>
<accession>U5BTR8</accession>
<dbReference type="AlphaFoldDB" id="U5BTR8"/>
<keyword evidence="2" id="KW-1185">Reference proteome</keyword>
<dbReference type="EMBL" id="AWXR01000055">
    <property type="protein sequence ID" value="ERM81298.1"/>
    <property type="molecule type" value="Genomic_DNA"/>
</dbReference>
<evidence type="ECO:0000313" key="2">
    <source>
        <dbReference type="Proteomes" id="UP000016843"/>
    </source>
</evidence>
<name>U5BTR8_9BACT</name>
<dbReference type="eggNOG" id="ENOG5033CWY">
    <property type="taxonomic scope" value="Bacteria"/>
</dbReference>